<feature type="transmembrane region" description="Helical" evidence="1">
    <location>
        <begin position="344"/>
        <end position="368"/>
    </location>
</feature>
<keyword evidence="1" id="KW-0472">Membrane</keyword>
<dbReference type="GeneID" id="102806757"/>
<accession>A0ABM0MMK0</accession>
<keyword evidence="1" id="KW-0812">Transmembrane</keyword>
<organism evidence="2 3">
    <name type="scientific">Saccoglossus kowalevskii</name>
    <name type="common">Acorn worm</name>
    <dbReference type="NCBI Taxonomy" id="10224"/>
    <lineage>
        <taxon>Eukaryota</taxon>
        <taxon>Metazoa</taxon>
        <taxon>Hemichordata</taxon>
        <taxon>Enteropneusta</taxon>
        <taxon>Harrimaniidae</taxon>
        <taxon>Saccoglossus</taxon>
    </lineage>
</organism>
<name>A0ABM0MMK0_SACKO</name>
<dbReference type="PANTHER" id="PTHR16897">
    <property type="entry name" value="OS10G0105400 PROTEIN"/>
    <property type="match status" value="1"/>
</dbReference>
<reference evidence="3" key="1">
    <citation type="submission" date="2025-08" db="UniProtKB">
        <authorList>
            <consortium name="RefSeq"/>
        </authorList>
    </citation>
    <scope>IDENTIFICATION</scope>
    <source>
        <tissue evidence="3">Testes</tissue>
    </source>
</reference>
<dbReference type="PANTHER" id="PTHR16897:SF2">
    <property type="entry name" value="OS03G0226600 PROTEIN"/>
    <property type="match status" value="1"/>
</dbReference>
<sequence length="452" mass="51032">VYCVMLIVDDVAGNHNRARRFLIFDDVNAVDIDTTDQYPMWVDSAAENTSFLWQTDLQDTNNTGPRVVLRWTGHFYNWFHRQHKFLNAIEDDSPPLTSQYEEVTGQPPATRSREAIPNINAIVRFEVNYDIDNKGGRTISYPSGVWSSIENVMHEFQHFDVPRNDGDSIHLWVRATDVMGNSNQDDVLIHVDSSRPEIHNISSVKNVKPSTLRIIFQTYDDHSGVHTIQWHLMDLVNVNVTRGSGQVVVKKPTIGVSLCELPNCACIPKDDECYYRDYAVELDENLLGIPTENQEENSIYYYSFTITTTNNAMLTTTRSHQIAVNASSEGARDEKTNSSTVIDIVLPLGATAAVVVTAITIIGVVVLCRRKKSKQTESDADENTAVADHSTLGGVGHVYDNIAEYEQGYMSPIRKDIKMNQYESVVNCKQQYADVIKDDITENVYETPTRFH</sequence>
<keyword evidence="1" id="KW-1133">Transmembrane helix</keyword>
<dbReference type="Proteomes" id="UP000694865">
    <property type="component" value="Unplaced"/>
</dbReference>
<keyword evidence="2" id="KW-1185">Reference proteome</keyword>
<feature type="non-terminal residue" evidence="3">
    <location>
        <position position="1"/>
    </location>
</feature>
<protein>
    <submittedName>
        <fullName evidence="3">Uncharacterized protein LOC102806757</fullName>
    </submittedName>
</protein>
<proteinExistence type="predicted"/>
<evidence type="ECO:0000313" key="2">
    <source>
        <dbReference type="Proteomes" id="UP000694865"/>
    </source>
</evidence>
<evidence type="ECO:0000256" key="1">
    <source>
        <dbReference type="SAM" id="Phobius"/>
    </source>
</evidence>
<evidence type="ECO:0000313" key="3">
    <source>
        <dbReference type="RefSeq" id="XP_006821241.1"/>
    </source>
</evidence>
<gene>
    <name evidence="3" type="primary">LOC102806757</name>
</gene>
<dbReference type="RefSeq" id="XP_006821241.1">
    <property type="nucleotide sequence ID" value="XM_006821178.1"/>
</dbReference>